<gene>
    <name evidence="1" type="ORF">DPMN_069238</name>
</gene>
<evidence type="ECO:0000313" key="2">
    <source>
        <dbReference type="Proteomes" id="UP000828390"/>
    </source>
</evidence>
<sequence>MRRCKTKRSRKTFENLTHHDANDFDDDDFDDDKFVEDDDDDDLFNSTVGVAIQHETV</sequence>
<keyword evidence="2" id="KW-1185">Reference proteome</keyword>
<accession>A0A9D4BUS4</accession>
<dbReference type="AlphaFoldDB" id="A0A9D4BUS4"/>
<name>A0A9D4BUS4_DREPO</name>
<organism evidence="1 2">
    <name type="scientific">Dreissena polymorpha</name>
    <name type="common">Zebra mussel</name>
    <name type="synonym">Mytilus polymorpha</name>
    <dbReference type="NCBI Taxonomy" id="45954"/>
    <lineage>
        <taxon>Eukaryota</taxon>
        <taxon>Metazoa</taxon>
        <taxon>Spiralia</taxon>
        <taxon>Lophotrochozoa</taxon>
        <taxon>Mollusca</taxon>
        <taxon>Bivalvia</taxon>
        <taxon>Autobranchia</taxon>
        <taxon>Heteroconchia</taxon>
        <taxon>Euheterodonta</taxon>
        <taxon>Imparidentia</taxon>
        <taxon>Neoheterodontei</taxon>
        <taxon>Myida</taxon>
        <taxon>Dreissenoidea</taxon>
        <taxon>Dreissenidae</taxon>
        <taxon>Dreissena</taxon>
    </lineage>
</organism>
<reference evidence="1" key="2">
    <citation type="submission" date="2020-11" db="EMBL/GenBank/DDBJ databases">
        <authorList>
            <person name="McCartney M.A."/>
            <person name="Auch B."/>
            <person name="Kono T."/>
            <person name="Mallez S."/>
            <person name="Becker A."/>
            <person name="Gohl D.M."/>
            <person name="Silverstein K.A.T."/>
            <person name="Koren S."/>
            <person name="Bechman K.B."/>
            <person name="Herman A."/>
            <person name="Abrahante J.E."/>
            <person name="Garbe J."/>
        </authorList>
    </citation>
    <scope>NUCLEOTIDE SEQUENCE</scope>
    <source>
        <strain evidence="1">Duluth1</strain>
        <tissue evidence="1">Whole animal</tissue>
    </source>
</reference>
<evidence type="ECO:0000313" key="1">
    <source>
        <dbReference type="EMBL" id="KAH3709774.1"/>
    </source>
</evidence>
<proteinExistence type="predicted"/>
<protein>
    <submittedName>
        <fullName evidence="1">Uncharacterized protein</fullName>
    </submittedName>
</protein>
<dbReference type="Proteomes" id="UP000828390">
    <property type="component" value="Unassembled WGS sequence"/>
</dbReference>
<dbReference type="EMBL" id="JAIWYP010000014">
    <property type="protein sequence ID" value="KAH3709774.1"/>
    <property type="molecule type" value="Genomic_DNA"/>
</dbReference>
<reference evidence="1" key="1">
    <citation type="journal article" date="2019" name="bioRxiv">
        <title>The Genome of the Zebra Mussel, Dreissena polymorpha: A Resource for Invasive Species Research.</title>
        <authorList>
            <person name="McCartney M.A."/>
            <person name="Auch B."/>
            <person name="Kono T."/>
            <person name="Mallez S."/>
            <person name="Zhang Y."/>
            <person name="Obille A."/>
            <person name="Becker A."/>
            <person name="Abrahante J.E."/>
            <person name="Garbe J."/>
            <person name="Badalamenti J.P."/>
            <person name="Herman A."/>
            <person name="Mangelson H."/>
            <person name="Liachko I."/>
            <person name="Sullivan S."/>
            <person name="Sone E.D."/>
            <person name="Koren S."/>
            <person name="Silverstein K.A.T."/>
            <person name="Beckman K.B."/>
            <person name="Gohl D.M."/>
        </authorList>
    </citation>
    <scope>NUCLEOTIDE SEQUENCE</scope>
    <source>
        <strain evidence="1">Duluth1</strain>
        <tissue evidence="1">Whole animal</tissue>
    </source>
</reference>
<comment type="caution">
    <text evidence="1">The sequence shown here is derived from an EMBL/GenBank/DDBJ whole genome shotgun (WGS) entry which is preliminary data.</text>
</comment>